<dbReference type="GeneID" id="87809964"/>
<dbReference type="Proteomes" id="UP000827549">
    <property type="component" value="Chromosome 5"/>
</dbReference>
<accession>A0AAF1BJX8</accession>
<sequence length="337" mass="37229">MSASRDPRLRTYLFSLNPVKFPLPYDAMVRFTGSQGSKLVENDATVWFRTATSTFLVFCDKDTVLIVDEHTKKEVSRHKLETPISNTTTGPTSDDRSGTPTQSTGTPSGAPTRVNSPAPGSSGSNAVRRSGWGGYQGPDAAQPPAKRPRINAEDTTQPTSPVPGAVYLSDLAAPGATQVPNDVLPIIRRLNEHTQWAEERASVLAERDSIASERESITAERNTIAAEKEGIDHERKQHTDTRAAWGQEKDRLIADHTSKETAWASEKTELEGKLSLEKNARGLENKKFKTDLENCQREKEKLATDLKEEKAAHAETKQALENEKEVKERMRRALDGL</sequence>
<dbReference type="AlphaFoldDB" id="A0AAF1BJX8"/>
<feature type="region of interest" description="Disordered" evidence="1">
    <location>
        <begin position="72"/>
        <end position="164"/>
    </location>
</feature>
<evidence type="ECO:0000256" key="1">
    <source>
        <dbReference type="SAM" id="MobiDB-lite"/>
    </source>
</evidence>
<feature type="region of interest" description="Disordered" evidence="1">
    <location>
        <begin position="308"/>
        <end position="337"/>
    </location>
</feature>
<dbReference type="RefSeq" id="XP_062629288.1">
    <property type="nucleotide sequence ID" value="XM_062773304.1"/>
</dbReference>
<reference evidence="2" key="1">
    <citation type="submission" date="2023-10" db="EMBL/GenBank/DDBJ databases">
        <authorList>
            <person name="Noh H."/>
        </authorList>
    </citation>
    <scope>NUCLEOTIDE SEQUENCE</scope>
    <source>
        <strain evidence="2">DUCC4014</strain>
    </source>
</reference>
<protein>
    <submittedName>
        <fullName evidence="2">Uncharacterized protein</fullName>
    </submittedName>
</protein>
<evidence type="ECO:0000313" key="3">
    <source>
        <dbReference type="Proteomes" id="UP000827549"/>
    </source>
</evidence>
<gene>
    <name evidence="2" type="ORF">LOC62_05G006789</name>
</gene>
<feature type="compositionally biased region" description="Basic and acidic residues" evidence="1">
    <location>
        <begin position="72"/>
        <end position="81"/>
    </location>
</feature>
<feature type="compositionally biased region" description="Basic and acidic residues" evidence="1">
    <location>
        <begin position="226"/>
        <end position="240"/>
    </location>
</feature>
<keyword evidence="3" id="KW-1185">Reference proteome</keyword>
<proteinExistence type="predicted"/>
<feature type="compositionally biased region" description="Polar residues" evidence="1">
    <location>
        <begin position="113"/>
        <end position="127"/>
    </location>
</feature>
<organism evidence="2 3">
    <name type="scientific">Vanrija pseudolonga</name>
    <dbReference type="NCBI Taxonomy" id="143232"/>
    <lineage>
        <taxon>Eukaryota</taxon>
        <taxon>Fungi</taxon>
        <taxon>Dikarya</taxon>
        <taxon>Basidiomycota</taxon>
        <taxon>Agaricomycotina</taxon>
        <taxon>Tremellomycetes</taxon>
        <taxon>Trichosporonales</taxon>
        <taxon>Trichosporonaceae</taxon>
        <taxon>Vanrija</taxon>
    </lineage>
</organism>
<feature type="compositionally biased region" description="Polar residues" evidence="1">
    <location>
        <begin position="83"/>
        <end position="92"/>
    </location>
</feature>
<dbReference type="EMBL" id="CP086718">
    <property type="protein sequence ID" value="WOO83262.1"/>
    <property type="molecule type" value="Genomic_DNA"/>
</dbReference>
<feature type="compositionally biased region" description="Low complexity" evidence="1">
    <location>
        <begin position="98"/>
        <end position="112"/>
    </location>
</feature>
<evidence type="ECO:0000313" key="2">
    <source>
        <dbReference type="EMBL" id="WOO83262.1"/>
    </source>
</evidence>
<feature type="region of interest" description="Disordered" evidence="1">
    <location>
        <begin position="219"/>
        <end position="240"/>
    </location>
</feature>
<name>A0AAF1BJX8_9TREE</name>